<dbReference type="Pfam" id="PF00128">
    <property type="entry name" value="Alpha-amylase"/>
    <property type="match status" value="2"/>
</dbReference>
<dbReference type="Pfam" id="PF02806">
    <property type="entry name" value="Alpha-amylase_C"/>
    <property type="match status" value="1"/>
</dbReference>
<feature type="domain" description="Glycosyl hydrolase family 13 catalytic" evidence="8">
    <location>
        <begin position="178"/>
        <end position="535"/>
    </location>
</feature>
<dbReference type="SMART" id="SM00642">
    <property type="entry name" value="Aamy"/>
    <property type="match status" value="1"/>
</dbReference>
<dbReference type="InterPro" id="IPR013780">
    <property type="entry name" value="Glyco_hydro_b"/>
</dbReference>
<dbReference type="InterPro" id="IPR037439">
    <property type="entry name" value="Branching_enzy"/>
</dbReference>
<gene>
    <name evidence="9" type="ORF">Q5H93_13100</name>
</gene>
<proteinExistence type="inferred from homology"/>
<dbReference type="CDD" id="cd02855">
    <property type="entry name" value="E_set_GBE_prok_N"/>
    <property type="match status" value="1"/>
</dbReference>
<comment type="function">
    <text evidence="2">Catalyzes the formation of the alpha-1,6-glucosidic linkages in glycogen by scission of a 1,4-alpha-linked oligosaccharide from growing alpha-1,4-glucan chains and the subsequent attachment of the oligosaccharide to the alpha-1,6 position.</text>
</comment>
<evidence type="ECO:0000313" key="9">
    <source>
        <dbReference type="EMBL" id="MDO7875675.1"/>
    </source>
</evidence>
<dbReference type="Gene3D" id="2.60.40.1180">
    <property type="entry name" value="Golgi alpha-mannosidase II"/>
    <property type="match status" value="1"/>
</dbReference>
<feature type="region of interest" description="Disordered" evidence="7">
    <location>
        <begin position="1"/>
        <end position="65"/>
    </location>
</feature>
<dbReference type="SUPFAM" id="SSF81296">
    <property type="entry name" value="E set domains"/>
    <property type="match status" value="1"/>
</dbReference>
<evidence type="ECO:0000256" key="7">
    <source>
        <dbReference type="SAM" id="MobiDB-lite"/>
    </source>
</evidence>
<dbReference type="InterPro" id="IPR006047">
    <property type="entry name" value="GH13_cat_dom"/>
</dbReference>
<dbReference type="Gene3D" id="3.20.20.80">
    <property type="entry name" value="Glycosidases"/>
    <property type="match status" value="1"/>
</dbReference>
<keyword evidence="10" id="KW-1185">Reference proteome</keyword>
<dbReference type="InterPro" id="IPR017853">
    <property type="entry name" value="GH"/>
</dbReference>
<dbReference type="Proteomes" id="UP001176429">
    <property type="component" value="Unassembled WGS sequence"/>
</dbReference>
<sequence length="655" mass="72224">MPASPTSDKAARTAAKPKPAPAKTPAAPKAAKPAAAAGTAAPKATKAAAKPTAKKAAPSAVPQPGMGAIPHAGGTTFRVWAPNADSVAVFGSFNEWNGEQYPLTHEDNGYWALDVAAAKPGDEYKFRIVNKGNKIDRNDPYARQVTNSAGSSVVPQLDFDWEEDAFQMPAWNELVIYELHVGTFNAKEGEVGTFQTVVDKLPYLRDMGINCIELLPATEFPGSRSWGYNPANPFALESDYGGPIGFKQLVKEAHRQGIAVVLDVVYNHFGPGDLDLWQFDGWSENDGGGIYFYNDWRGETPWGHNRPDYGRPEVRQYIRDNAIMWLTEYRVDGLRADAISFVRNVKGESDPGADLPDGWSLMRWVNEEIDQTMPWKITIAEDLRGESAITEKTEHGGQGFDSQWDGTFVYPIREVLTAPDDAGRNMHEVTKALSHNYNGDVFRRVIYTESHDEVANGKSRVAEEVMPGDADGYFAKKRAVLGTALVLTAPGVPMLFQGQEFVAYKEFNDNEPLRLHRAKENKGLVQLHRDLIRLRRNQDGRSRGLTGQHSRVFHVNNQDKVVAFARWADGQEQPGDVTVVLANFANTAYESYTIGLPAGGHWKVSFNSDWKGYDEDFLDFDTFDVQAGGHGHDGYPFQGSVALAPYAVVVLTLQG</sequence>
<evidence type="ECO:0000313" key="10">
    <source>
        <dbReference type="Proteomes" id="UP001176429"/>
    </source>
</evidence>
<dbReference type="EC" id="2.4.1.18" evidence="4"/>
<dbReference type="InterPro" id="IPR013783">
    <property type="entry name" value="Ig-like_fold"/>
</dbReference>
<evidence type="ECO:0000256" key="2">
    <source>
        <dbReference type="ARBA" id="ARBA00002953"/>
    </source>
</evidence>
<dbReference type="SUPFAM" id="SSF51445">
    <property type="entry name" value="(Trans)glycosidases"/>
    <property type="match status" value="1"/>
</dbReference>
<organism evidence="9 10">
    <name type="scientific">Hymenobacter aranciens</name>
    <dbReference type="NCBI Taxonomy" id="3063996"/>
    <lineage>
        <taxon>Bacteria</taxon>
        <taxon>Pseudomonadati</taxon>
        <taxon>Bacteroidota</taxon>
        <taxon>Cytophagia</taxon>
        <taxon>Cytophagales</taxon>
        <taxon>Hymenobacteraceae</taxon>
        <taxon>Hymenobacter</taxon>
    </lineage>
</organism>
<dbReference type="PANTHER" id="PTHR43651:SF11">
    <property type="entry name" value="MALTO-OLIGOSYLTREHALOSE TREHALOHYDROLASE"/>
    <property type="match status" value="1"/>
</dbReference>
<evidence type="ECO:0000256" key="6">
    <source>
        <dbReference type="ARBA" id="ARBA00023277"/>
    </source>
</evidence>
<evidence type="ECO:0000259" key="8">
    <source>
        <dbReference type="SMART" id="SM00642"/>
    </source>
</evidence>
<evidence type="ECO:0000256" key="5">
    <source>
        <dbReference type="ARBA" id="ARBA00022679"/>
    </source>
</evidence>
<keyword evidence="9" id="KW-0378">Hydrolase</keyword>
<dbReference type="RefSeq" id="WP_305006993.1">
    <property type="nucleotide sequence ID" value="NZ_JAUQSY010000008.1"/>
</dbReference>
<reference evidence="9" key="1">
    <citation type="submission" date="2023-07" db="EMBL/GenBank/DDBJ databases">
        <authorList>
            <person name="Kim M.K."/>
        </authorList>
    </citation>
    <scope>NUCLEOTIDE SEQUENCE</scope>
    <source>
        <strain evidence="9">ASUV-10-1</strain>
    </source>
</reference>
<comment type="caution">
    <text evidence="9">The sequence shown here is derived from an EMBL/GenBank/DDBJ whole genome shotgun (WGS) entry which is preliminary data.</text>
</comment>
<feature type="compositionally biased region" description="Low complexity" evidence="7">
    <location>
        <begin position="12"/>
        <end position="58"/>
    </location>
</feature>
<dbReference type="SUPFAM" id="SSF51011">
    <property type="entry name" value="Glycosyl hydrolase domain"/>
    <property type="match status" value="1"/>
</dbReference>
<dbReference type="Pfam" id="PF02922">
    <property type="entry name" value="CBM_48"/>
    <property type="match status" value="1"/>
</dbReference>
<comment type="similarity">
    <text evidence="3">Belongs to the glycosyl hydrolase 13 family. GlgB subfamily.</text>
</comment>
<accession>A0ABT9BBN1</accession>
<protein>
    <recommendedName>
        <fullName evidence="4">1,4-alpha-glucan branching enzyme</fullName>
        <ecNumber evidence="4">2.4.1.18</ecNumber>
    </recommendedName>
</protein>
<name>A0ABT9BBN1_9BACT</name>
<dbReference type="InterPro" id="IPR044143">
    <property type="entry name" value="GlgB_N_E_set_prok"/>
</dbReference>
<dbReference type="PIRSF" id="PIRSF000463">
    <property type="entry name" value="GlgB"/>
    <property type="match status" value="1"/>
</dbReference>
<dbReference type="InterPro" id="IPR004193">
    <property type="entry name" value="Glyco_hydro_13_N"/>
</dbReference>
<dbReference type="InterPro" id="IPR014756">
    <property type="entry name" value="Ig_E-set"/>
</dbReference>
<dbReference type="Gene3D" id="2.60.40.10">
    <property type="entry name" value="Immunoglobulins"/>
    <property type="match status" value="1"/>
</dbReference>
<evidence type="ECO:0000256" key="4">
    <source>
        <dbReference type="ARBA" id="ARBA00012541"/>
    </source>
</evidence>
<dbReference type="InterPro" id="IPR006048">
    <property type="entry name" value="A-amylase/branching_C"/>
</dbReference>
<comment type="catalytic activity">
    <reaction evidence="1">
        <text>Transfers a segment of a (1-&gt;4)-alpha-D-glucan chain to a primary hydroxy group in a similar glucan chain.</text>
        <dbReference type="EC" id="2.4.1.18"/>
    </reaction>
</comment>
<keyword evidence="5" id="KW-0808">Transferase</keyword>
<dbReference type="PANTHER" id="PTHR43651">
    <property type="entry name" value="1,4-ALPHA-GLUCAN-BRANCHING ENZYME"/>
    <property type="match status" value="1"/>
</dbReference>
<dbReference type="GO" id="GO:0016787">
    <property type="term" value="F:hydrolase activity"/>
    <property type="evidence" value="ECO:0007669"/>
    <property type="project" value="UniProtKB-KW"/>
</dbReference>
<evidence type="ECO:0000256" key="3">
    <source>
        <dbReference type="ARBA" id="ARBA00009000"/>
    </source>
</evidence>
<evidence type="ECO:0000256" key="1">
    <source>
        <dbReference type="ARBA" id="ARBA00000826"/>
    </source>
</evidence>
<keyword evidence="6" id="KW-0119">Carbohydrate metabolism</keyword>
<dbReference type="EMBL" id="JAUQSY010000008">
    <property type="protein sequence ID" value="MDO7875675.1"/>
    <property type="molecule type" value="Genomic_DNA"/>
</dbReference>
<dbReference type="CDD" id="cd11325">
    <property type="entry name" value="AmyAc_GTHase"/>
    <property type="match status" value="1"/>
</dbReference>